<evidence type="ECO:0000313" key="1">
    <source>
        <dbReference type="EMBL" id="WVT06345.1"/>
    </source>
</evidence>
<geneLocation type="plasmid" evidence="1 2">
    <name>pSchITTGS70b</name>
</geneLocation>
<gene>
    <name evidence="1" type="ORF">RB548_21990</name>
</gene>
<protein>
    <submittedName>
        <fullName evidence="1">Uncharacterized protein</fullName>
    </submittedName>
</protein>
<dbReference type="EMBL" id="CP133150">
    <property type="protein sequence ID" value="WVT06345.1"/>
    <property type="molecule type" value="Genomic_DNA"/>
</dbReference>
<sequence>MIDLLTELTKRSGETVIPHGESLRNRASIGSRAIDLETMALEWACGPEATIDLPNSIKQPTVTSS</sequence>
<name>A0ABZ2BII0_9HYPH</name>
<proteinExistence type="predicted"/>
<reference evidence="1" key="1">
    <citation type="submission" date="2023-08" db="EMBL/GenBank/DDBJ databases">
        <title>Complete genome sequence of Sinorhizobium chiapanecum ITTG S70 isolated from Acaciella angustissima nodules in Chiapas-Mexico.</title>
        <authorList>
            <person name="Rincon-Rosales R."/>
            <person name="Rogel M.A."/>
            <person name="Rincon-Medina C.I."/>
            <person name="Guerrero G."/>
            <person name="Manzano-Gomez L.A."/>
            <person name="Lopez-Lopez A."/>
            <person name="Rincon Molina F.A."/>
            <person name="Martinez-Romero E."/>
        </authorList>
    </citation>
    <scope>NUCLEOTIDE SEQUENCE</scope>
    <source>
        <strain evidence="1">ITTG S70</strain>
        <plasmid evidence="1">pSchITTGS70b</plasmid>
    </source>
</reference>
<dbReference type="RefSeq" id="WP_331375409.1">
    <property type="nucleotide sequence ID" value="NZ_CP133150.1"/>
</dbReference>
<evidence type="ECO:0000313" key="2">
    <source>
        <dbReference type="Proteomes" id="UP001432360"/>
    </source>
</evidence>
<dbReference type="Proteomes" id="UP001432360">
    <property type="component" value="Plasmid pSchITTGS70b"/>
</dbReference>
<keyword evidence="1" id="KW-0614">Plasmid</keyword>
<accession>A0ABZ2BII0</accession>
<organism evidence="1 2">
    <name type="scientific">Sinorhizobium chiapasense</name>
    <dbReference type="NCBI Taxonomy" id="501572"/>
    <lineage>
        <taxon>Bacteria</taxon>
        <taxon>Pseudomonadati</taxon>
        <taxon>Pseudomonadota</taxon>
        <taxon>Alphaproteobacteria</taxon>
        <taxon>Hyphomicrobiales</taxon>
        <taxon>Rhizobiaceae</taxon>
        <taxon>Sinorhizobium/Ensifer group</taxon>
        <taxon>Sinorhizobium</taxon>
    </lineage>
</organism>
<keyword evidence="2" id="KW-1185">Reference proteome</keyword>